<dbReference type="CDD" id="cd06262">
    <property type="entry name" value="metallo-hydrolase-like_MBL-fold"/>
    <property type="match status" value="1"/>
</dbReference>
<keyword evidence="2" id="KW-0479">Metal-binding</keyword>
<name>A0ABR7NKA3_9FIRM</name>
<keyword evidence="7" id="KW-1185">Reference proteome</keyword>
<evidence type="ECO:0000313" key="7">
    <source>
        <dbReference type="Proteomes" id="UP000658131"/>
    </source>
</evidence>
<comment type="caution">
    <text evidence="6">The sequence shown here is derived from an EMBL/GenBank/DDBJ whole genome shotgun (WGS) entry which is preliminary data.</text>
</comment>
<sequence length="211" mass="23175">MTIYQTQLGPIATNCYIVADEEKNAAVVDPGAEAARVKKILDDHQLRLRAVLLTHGHFDHIGGIKGLIEAFPDAEVVIGEKDAPMLAKKPGAMWAPYIDEDDYTGLSATRLVKEGDVVRAGTLEFSVLDTPGHTRGGVCYLCGDCLFSGDTLFRFECGRTDLDGGDYQTILRSLKKLHDLPGDYRVLPGHDALSTLEEERRGNPYMKEAVR</sequence>
<gene>
    <name evidence="6" type="ORF">H8717_09520</name>
</gene>
<proteinExistence type="predicted"/>
<evidence type="ECO:0000259" key="5">
    <source>
        <dbReference type="SMART" id="SM00849"/>
    </source>
</evidence>
<dbReference type="Gene3D" id="3.60.15.10">
    <property type="entry name" value="Ribonuclease Z/Hydroxyacylglutathione hydrolase-like"/>
    <property type="match status" value="1"/>
</dbReference>
<dbReference type="InterPro" id="IPR051453">
    <property type="entry name" value="MBL_Glyoxalase_II"/>
</dbReference>
<dbReference type="SMART" id="SM00849">
    <property type="entry name" value="Lactamase_B"/>
    <property type="match status" value="1"/>
</dbReference>
<dbReference type="PANTHER" id="PTHR46233">
    <property type="entry name" value="HYDROXYACYLGLUTATHIONE HYDROLASE GLOC"/>
    <property type="match status" value="1"/>
</dbReference>
<dbReference type="InterPro" id="IPR036866">
    <property type="entry name" value="RibonucZ/Hydroxyglut_hydro"/>
</dbReference>
<evidence type="ECO:0000256" key="4">
    <source>
        <dbReference type="ARBA" id="ARBA00022833"/>
    </source>
</evidence>
<dbReference type="InterPro" id="IPR001279">
    <property type="entry name" value="Metallo-B-lactamas"/>
</dbReference>
<dbReference type="EMBL" id="JACRTB010000013">
    <property type="protein sequence ID" value="MBC8576640.1"/>
    <property type="molecule type" value="Genomic_DNA"/>
</dbReference>
<reference evidence="6 7" key="1">
    <citation type="submission" date="2020-08" db="EMBL/GenBank/DDBJ databases">
        <title>Genome public.</title>
        <authorList>
            <person name="Liu C."/>
            <person name="Sun Q."/>
        </authorList>
    </citation>
    <scope>NUCLEOTIDE SEQUENCE [LARGE SCALE GENOMIC DNA]</scope>
    <source>
        <strain evidence="6 7">BX1</strain>
    </source>
</reference>
<evidence type="ECO:0000313" key="6">
    <source>
        <dbReference type="EMBL" id="MBC8576640.1"/>
    </source>
</evidence>
<accession>A0ABR7NKA3</accession>
<keyword evidence="4" id="KW-0862">Zinc</keyword>
<comment type="cofactor">
    <cofactor evidence="1">
        <name>Zn(2+)</name>
        <dbReference type="ChEBI" id="CHEBI:29105"/>
    </cofactor>
</comment>
<evidence type="ECO:0000256" key="3">
    <source>
        <dbReference type="ARBA" id="ARBA00022801"/>
    </source>
</evidence>
<dbReference type="Pfam" id="PF00753">
    <property type="entry name" value="Lactamase_B"/>
    <property type="match status" value="1"/>
</dbReference>
<evidence type="ECO:0000256" key="1">
    <source>
        <dbReference type="ARBA" id="ARBA00001947"/>
    </source>
</evidence>
<dbReference type="RefSeq" id="WP_262400146.1">
    <property type="nucleotide sequence ID" value="NZ_JACRTB010000013.1"/>
</dbReference>
<protein>
    <submittedName>
        <fullName evidence="6">MBL fold metallo-hydrolase</fullName>
    </submittedName>
</protein>
<evidence type="ECO:0000256" key="2">
    <source>
        <dbReference type="ARBA" id="ARBA00022723"/>
    </source>
</evidence>
<dbReference type="SUPFAM" id="SSF56281">
    <property type="entry name" value="Metallo-hydrolase/oxidoreductase"/>
    <property type="match status" value="1"/>
</dbReference>
<dbReference type="Proteomes" id="UP000658131">
    <property type="component" value="Unassembled WGS sequence"/>
</dbReference>
<dbReference type="PANTHER" id="PTHR46233:SF3">
    <property type="entry name" value="HYDROXYACYLGLUTATHIONE HYDROLASE GLOC"/>
    <property type="match status" value="1"/>
</dbReference>
<keyword evidence="3" id="KW-0378">Hydrolase</keyword>
<organism evidence="6 7">
    <name type="scientific">Yanshouia hominis</name>
    <dbReference type="NCBI Taxonomy" id="2763673"/>
    <lineage>
        <taxon>Bacteria</taxon>
        <taxon>Bacillati</taxon>
        <taxon>Bacillota</taxon>
        <taxon>Clostridia</taxon>
        <taxon>Eubacteriales</taxon>
        <taxon>Oscillospiraceae</taxon>
        <taxon>Yanshouia</taxon>
    </lineage>
</organism>
<feature type="domain" description="Metallo-beta-lactamase" evidence="5">
    <location>
        <begin position="12"/>
        <end position="190"/>
    </location>
</feature>